<feature type="compositionally biased region" description="Low complexity" evidence="1">
    <location>
        <begin position="21"/>
        <end position="32"/>
    </location>
</feature>
<dbReference type="CDD" id="cd01650">
    <property type="entry name" value="RT_nLTR_like"/>
    <property type="match status" value="1"/>
</dbReference>
<reference evidence="3 4" key="1">
    <citation type="submission" date="2023-11" db="EMBL/GenBank/DDBJ databases">
        <authorList>
            <person name="Hedman E."/>
            <person name="Englund M."/>
            <person name="Stromberg M."/>
            <person name="Nyberg Akerstrom W."/>
            <person name="Nylinder S."/>
            <person name="Jareborg N."/>
            <person name="Kallberg Y."/>
            <person name="Kronander E."/>
        </authorList>
    </citation>
    <scope>NUCLEOTIDE SEQUENCE [LARGE SCALE GENOMIC DNA]</scope>
</reference>
<dbReference type="EMBL" id="CAVLGL010000091">
    <property type="protein sequence ID" value="CAK1594839.1"/>
    <property type="molecule type" value="Genomic_DNA"/>
</dbReference>
<evidence type="ECO:0000313" key="3">
    <source>
        <dbReference type="EMBL" id="CAK1594839.1"/>
    </source>
</evidence>
<keyword evidence="4" id="KW-1185">Reference proteome</keyword>
<dbReference type="Pfam" id="PF00078">
    <property type="entry name" value="RVT_1"/>
    <property type="match status" value="1"/>
</dbReference>
<evidence type="ECO:0000313" key="4">
    <source>
        <dbReference type="Proteomes" id="UP001314205"/>
    </source>
</evidence>
<protein>
    <recommendedName>
        <fullName evidence="2">Reverse transcriptase domain-containing protein</fullName>
    </recommendedName>
</protein>
<feature type="compositionally biased region" description="Polar residues" evidence="1">
    <location>
        <begin position="10"/>
        <end position="20"/>
    </location>
</feature>
<dbReference type="InterPro" id="IPR000477">
    <property type="entry name" value="RT_dom"/>
</dbReference>
<dbReference type="PANTHER" id="PTHR35450">
    <property type="entry name" value="REVERSE TRANSCRIPTASE DOMAIN-CONTAINING PROTEIN"/>
    <property type="match status" value="1"/>
</dbReference>
<evidence type="ECO:0000256" key="1">
    <source>
        <dbReference type="SAM" id="MobiDB-lite"/>
    </source>
</evidence>
<dbReference type="InterPro" id="IPR043502">
    <property type="entry name" value="DNA/RNA_pol_sf"/>
</dbReference>
<feature type="domain" description="Reverse transcriptase" evidence="2">
    <location>
        <begin position="490"/>
        <end position="777"/>
    </location>
</feature>
<organism evidence="3 4">
    <name type="scientific">Parnassius mnemosyne</name>
    <name type="common">clouded apollo</name>
    <dbReference type="NCBI Taxonomy" id="213953"/>
    <lineage>
        <taxon>Eukaryota</taxon>
        <taxon>Metazoa</taxon>
        <taxon>Ecdysozoa</taxon>
        <taxon>Arthropoda</taxon>
        <taxon>Hexapoda</taxon>
        <taxon>Insecta</taxon>
        <taxon>Pterygota</taxon>
        <taxon>Neoptera</taxon>
        <taxon>Endopterygota</taxon>
        <taxon>Lepidoptera</taxon>
        <taxon>Glossata</taxon>
        <taxon>Ditrysia</taxon>
        <taxon>Papilionoidea</taxon>
        <taxon>Papilionidae</taxon>
        <taxon>Parnassiinae</taxon>
        <taxon>Parnassini</taxon>
        <taxon>Parnassius</taxon>
        <taxon>Driopa</taxon>
    </lineage>
</organism>
<feature type="region of interest" description="Disordered" evidence="1">
    <location>
        <begin position="1"/>
        <end position="38"/>
    </location>
</feature>
<name>A0AAV1LIA3_9NEOP</name>
<dbReference type="AlphaFoldDB" id="A0AAV1LIA3"/>
<proteinExistence type="predicted"/>
<accession>A0AAV1LIA3</accession>
<dbReference type="GO" id="GO:0071897">
    <property type="term" value="P:DNA biosynthetic process"/>
    <property type="evidence" value="ECO:0007669"/>
    <property type="project" value="UniProtKB-ARBA"/>
</dbReference>
<dbReference type="SUPFAM" id="SSF56672">
    <property type="entry name" value="DNA/RNA polymerases"/>
    <property type="match status" value="1"/>
</dbReference>
<gene>
    <name evidence="3" type="ORF">PARMNEM_LOCUS14412</name>
</gene>
<sequence length="1196" mass="137507">MRKSNRKHTSTQLTTDVENISSNPPSLSTSQSPPVPSVSRNILSMTTKAGLPRQRMTWTVDMNEHVMRCYYLSTKLDTHLVGYRSEMRKRFIERYPELTEKVSEQRIADQKRVILNTKKISLLRLEQLKTEVARELQLGNVENISSQEDGTQILENCFPLEKTSCGTTPTALRLEINAPNTNQMGEKEAKNPVPEALQHEFNRALIEFSGTDPLTRPIIPRQSTSRKLAAAVQVVNSTLLPQYLAECDKSFETIQTTIYVAAVAVVRATGGKVEKQYTSPITNKIPAWEYRLSRQIDKLRCQIGRITQYVLGIRTKKIIALYEKLQLEQLMHTKYDPPNKTPEEILDTLKQKLAVKANRLRRYRASQKRKIDNAIFDRSENKFYRRLRLNPNNNLSNTQPPSLKHIEDLWKGIWSESVRHRKDVSWISLEDERLTNTIPMESVCFTVDDVTKSVNKMHNWKAAGPDGIHNYWIKKFTTLHDPLSKCFNSFLQSPEAFPPYLSTGITYLLPKDDDIANPTKYRPITCLCTLYKTLTSCLTAKIYEHLDLQSILAIEQKGCIKKSQGCKEQLIIDSVVTEQAYHKSRNIHVAYIDYRKAFDSVPHSWLIHVLNMYKIHPKVAALLKHIMSYWRTELSLSLKGYNIKTNYIHIRRGIFQGDSLSPLWFCLALNPLSAILNNTGYGFLIKGGTGIEFKLNHLLYMDDIKLYAANARELRGLLQSTEQFSNDIKMSFGLEKCRTLSVDRGKVKKAEGYDLQDGGIIDAMAKDDNYKYLGLLQTLRIDHKEIKSRICKEYYRRLKEILGTGLKSKNIFKAINTFAMPTITYTFGIVKWTDTDIGNIERTTRVLLTKYRFHHPKSATERVTLPRAEGGRGLVDLRRLYSKLIKNLQNYFLSKESSPLHQTVTLADNGYTPLDLLHSKEVEPLVADAEYLKAKLNQWASKPLHGRFAHELRGPHVDIAASTSWLRRGELFAETEGFMIAIQDQVIPTKNYLKYIAKTNVEDDLCRRCYQKPETIQHITGSCQALAASEYTQRHNDVAKIIHLALGRKYDLLKDDNPYWKYSPSPVLENDNIQLYWDRSVLTDRSVPHNRPDIIILYKKEKRACLLDVGVPNSHNIQQYIMEKKTKYQPLAEEVRQMWLQDEVEVLPLIISTTGIIPKQLNENLSKLDLPMSVRNNIQKAVILRTTAIVRKHLAL</sequence>
<comment type="caution">
    <text evidence="3">The sequence shown here is derived from an EMBL/GenBank/DDBJ whole genome shotgun (WGS) entry which is preliminary data.</text>
</comment>
<dbReference type="PROSITE" id="PS50878">
    <property type="entry name" value="RT_POL"/>
    <property type="match status" value="1"/>
</dbReference>
<dbReference type="Proteomes" id="UP001314205">
    <property type="component" value="Unassembled WGS sequence"/>
</dbReference>
<dbReference type="PANTHER" id="PTHR35450:SF2">
    <property type="entry name" value="REVERSE TRANSCRIPTASE DOMAIN-CONTAINING PROTEIN"/>
    <property type="match status" value="1"/>
</dbReference>
<evidence type="ECO:0000259" key="2">
    <source>
        <dbReference type="PROSITE" id="PS50878"/>
    </source>
</evidence>